<sequence>MLQRKSKPSSLTITQAAKASIAFCNNWSTNNKTKCTRMKCIGTNHTPDDCFRKPGNEHLQKAWIIDQIKMGQWRGDMPKDLDTPSASAALKQSKPTIQKLEESFNCMMPSASYIYASCISSSKITLKDRLDNCLHIPDLKQSLIRGMILLRDGFITTRQGDRFIVAKEGVIAFEGQLTDQISLLHAMNDYAKLPGGEGMHQDKDDISFSNPPIITSVDDEPILPNASDEWITYQQDQPCQSARTQLMVDRYTPSSSHAYWHDPTAFTNEFEPSTYAFTATKIV</sequence>
<dbReference type="Proteomes" id="UP000886653">
    <property type="component" value="Unassembled WGS sequence"/>
</dbReference>
<gene>
    <name evidence="1" type="ORF">CROQUDRAFT_136624</name>
</gene>
<evidence type="ECO:0000313" key="2">
    <source>
        <dbReference type="Proteomes" id="UP000886653"/>
    </source>
</evidence>
<evidence type="ECO:0000313" key="1">
    <source>
        <dbReference type="EMBL" id="KAG0140570.1"/>
    </source>
</evidence>
<dbReference type="AlphaFoldDB" id="A0A9P6NB23"/>
<keyword evidence="2" id="KW-1185">Reference proteome</keyword>
<accession>A0A9P6NB23</accession>
<protein>
    <submittedName>
        <fullName evidence="1">Uncharacterized protein</fullName>
    </submittedName>
</protein>
<comment type="caution">
    <text evidence="1">The sequence shown here is derived from an EMBL/GenBank/DDBJ whole genome shotgun (WGS) entry which is preliminary data.</text>
</comment>
<organism evidence="1 2">
    <name type="scientific">Cronartium quercuum f. sp. fusiforme G11</name>
    <dbReference type="NCBI Taxonomy" id="708437"/>
    <lineage>
        <taxon>Eukaryota</taxon>
        <taxon>Fungi</taxon>
        <taxon>Dikarya</taxon>
        <taxon>Basidiomycota</taxon>
        <taxon>Pucciniomycotina</taxon>
        <taxon>Pucciniomycetes</taxon>
        <taxon>Pucciniales</taxon>
        <taxon>Coleosporiaceae</taxon>
        <taxon>Cronartium</taxon>
    </lineage>
</organism>
<dbReference type="EMBL" id="MU167434">
    <property type="protein sequence ID" value="KAG0140570.1"/>
    <property type="molecule type" value="Genomic_DNA"/>
</dbReference>
<reference evidence="1" key="1">
    <citation type="submission" date="2013-11" db="EMBL/GenBank/DDBJ databases">
        <title>Genome sequence of the fusiform rust pathogen reveals effectors for host alternation and coevolution with pine.</title>
        <authorList>
            <consortium name="DOE Joint Genome Institute"/>
            <person name="Smith K."/>
            <person name="Pendleton A."/>
            <person name="Kubisiak T."/>
            <person name="Anderson C."/>
            <person name="Salamov A."/>
            <person name="Aerts A."/>
            <person name="Riley R."/>
            <person name="Clum A."/>
            <person name="Lindquist E."/>
            <person name="Ence D."/>
            <person name="Campbell M."/>
            <person name="Kronenberg Z."/>
            <person name="Feau N."/>
            <person name="Dhillon B."/>
            <person name="Hamelin R."/>
            <person name="Burleigh J."/>
            <person name="Smith J."/>
            <person name="Yandell M."/>
            <person name="Nelson C."/>
            <person name="Grigoriev I."/>
            <person name="Davis J."/>
        </authorList>
    </citation>
    <scope>NUCLEOTIDE SEQUENCE</scope>
    <source>
        <strain evidence="1">G11</strain>
    </source>
</reference>
<proteinExistence type="predicted"/>
<name>A0A9P6NB23_9BASI</name>